<organism evidence="1 2">
    <name type="scientific">Falsiroseomonas selenitidurans</name>
    <dbReference type="NCBI Taxonomy" id="2716335"/>
    <lineage>
        <taxon>Bacteria</taxon>
        <taxon>Pseudomonadati</taxon>
        <taxon>Pseudomonadota</taxon>
        <taxon>Alphaproteobacteria</taxon>
        <taxon>Acetobacterales</taxon>
        <taxon>Roseomonadaceae</taxon>
        <taxon>Falsiroseomonas</taxon>
    </lineage>
</organism>
<name>A0ABX1EF13_9PROT</name>
<accession>A0ABX1EF13</accession>
<evidence type="ECO:0000313" key="1">
    <source>
        <dbReference type="EMBL" id="NKC34313.1"/>
    </source>
</evidence>
<protein>
    <recommendedName>
        <fullName evidence="3">Diguanylate cyclase</fullName>
    </recommendedName>
</protein>
<proteinExistence type="predicted"/>
<evidence type="ECO:0008006" key="3">
    <source>
        <dbReference type="Google" id="ProtNLM"/>
    </source>
</evidence>
<sequence length="189" mass="21938">MEIVDNRDEQERLFASLRRRTEAYRRIQRVNAQVAEIVLELCRNHCRNAFVNRSTQHAVIYCASASRYSHDLDPKEAMALDRLHRSLRLRGIRLSAAYVTDDGEPYTELTASNPTCERLLRERFGRFFRTNVRLDYNEPDYFQAFSFIDGHAQQADAGDLEHFSAVLAVAWKPVISGDVLEAADDDRWR</sequence>
<dbReference type="Proteomes" id="UP000787635">
    <property type="component" value="Unassembled WGS sequence"/>
</dbReference>
<dbReference type="EMBL" id="JAAVNE010000076">
    <property type="protein sequence ID" value="NKC34313.1"/>
    <property type="molecule type" value="Genomic_DNA"/>
</dbReference>
<gene>
    <name evidence="1" type="ORF">HEQ75_25900</name>
</gene>
<dbReference type="RefSeq" id="WP_168035024.1">
    <property type="nucleotide sequence ID" value="NZ_JAAVNE010000076.1"/>
</dbReference>
<reference evidence="1 2" key="1">
    <citation type="submission" date="2020-03" db="EMBL/GenBank/DDBJ databases">
        <title>Roseomonas selenitidurans sp. nov. isolated from urban soil.</title>
        <authorList>
            <person name="Liu H."/>
        </authorList>
    </citation>
    <scope>NUCLEOTIDE SEQUENCE [LARGE SCALE GENOMIC DNA]</scope>
    <source>
        <strain evidence="1 2">BU-1</strain>
    </source>
</reference>
<evidence type="ECO:0000313" key="2">
    <source>
        <dbReference type="Proteomes" id="UP000787635"/>
    </source>
</evidence>
<comment type="caution">
    <text evidence="1">The sequence shown here is derived from an EMBL/GenBank/DDBJ whole genome shotgun (WGS) entry which is preliminary data.</text>
</comment>
<keyword evidence="2" id="KW-1185">Reference proteome</keyword>